<feature type="domain" description="Prolow-density lipoprotein receptor-related protein 1-like beta-propeller" evidence="3">
    <location>
        <begin position="174"/>
        <end position="329"/>
    </location>
</feature>
<evidence type="ECO:0000313" key="5">
    <source>
        <dbReference type="Proteomes" id="UP000295706"/>
    </source>
</evidence>
<dbReference type="SUPFAM" id="SSF82171">
    <property type="entry name" value="DPP6 N-terminal domain-like"/>
    <property type="match status" value="1"/>
</dbReference>
<sequence length="332" mass="36394">MKSLPKLLSGFFLLSTVVIEGCKTAAPILTLPTAPGTTSNAESLTRETNEPSQEFYPKVSPDGKYLLYFAAETERVEVQSNPNSGYFTKLFEQSTAPSKVKASGTIVKKEIGSQIRSPLIQDAKDAIWLPDGSGVIFSYRKPAQPVIVKTNINGVGLNYVSQGAMGSNDSEPNVTKDGSKVIFNTLVGSSKMICSMSINGGSFTVLTEGEHVSINPLNSDQIIYNLTVNGRTQIFTMNLRSGQKTQLTSGEFDCRDGAFSNDGNWLAYSSNQESPNTNKYHIYMMKTDGTDVRQLTQGSTNEGDPCWSPDNWVFFYSNAASNYNIWKVKPRF</sequence>
<organism evidence="4 5">
    <name type="scientific">Arundinibacter roseus</name>
    <dbReference type="NCBI Taxonomy" id="2070510"/>
    <lineage>
        <taxon>Bacteria</taxon>
        <taxon>Pseudomonadati</taxon>
        <taxon>Bacteroidota</taxon>
        <taxon>Cytophagia</taxon>
        <taxon>Cytophagales</taxon>
        <taxon>Spirosomataceae</taxon>
        <taxon>Arundinibacter</taxon>
    </lineage>
</organism>
<dbReference type="EMBL" id="SMJU01000001">
    <property type="protein sequence ID" value="TDB69165.1"/>
    <property type="molecule type" value="Genomic_DNA"/>
</dbReference>
<comment type="caution">
    <text evidence="4">The sequence shown here is derived from an EMBL/GenBank/DDBJ whole genome shotgun (WGS) entry which is preliminary data.</text>
</comment>
<accession>A0A4V2XAW7</accession>
<evidence type="ECO:0000313" key="4">
    <source>
        <dbReference type="EMBL" id="TDB69165.1"/>
    </source>
</evidence>
<dbReference type="AlphaFoldDB" id="A0A4V2XAW7"/>
<protein>
    <submittedName>
        <fullName evidence="4">DUF5050 domain-containing protein</fullName>
    </submittedName>
</protein>
<dbReference type="InterPro" id="IPR011042">
    <property type="entry name" value="6-blade_b-propeller_TolB-like"/>
</dbReference>
<evidence type="ECO:0000256" key="1">
    <source>
        <dbReference type="ARBA" id="ARBA00009820"/>
    </source>
</evidence>
<dbReference type="Pfam" id="PF07676">
    <property type="entry name" value="PD40"/>
    <property type="match status" value="1"/>
</dbReference>
<proteinExistence type="inferred from homology"/>
<name>A0A4V2XAW7_9BACT</name>
<dbReference type="PANTHER" id="PTHR36842">
    <property type="entry name" value="PROTEIN TOLB HOMOLOG"/>
    <property type="match status" value="1"/>
</dbReference>
<dbReference type="Pfam" id="PF16472">
    <property type="entry name" value="DUF5050"/>
    <property type="match status" value="1"/>
</dbReference>
<evidence type="ECO:0000256" key="2">
    <source>
        <dbReference type="SAM" id="MobiDB-lite"/>
    </source>
</evidence>
<feature type="region of interest" description="Disordered" evidence="2">
    <location>
        <begin position="34"/>
        <end position="54"/>
    </location>
</feature>
<dbReference type="RefSeq" id="WP_132113989.1">
    <property type="nucleotide sequence ID" value="NZ_SMJU01000001.1"/>
</dbReference>
<dbReference type="InterPro" id="IPR011659">
    <property type="entry name" value="WD40"/>
</dbReference>
<comment type="similarity">
    <text evidence="1">Belongs to the TolB family.</text>
</comment>
<dbReference type="InterPro" id="IPR032485">
    <property type="entry name" value="LRP1-like_beta_prop"/>
</dbReference>
<dbReference type="Proteomes" id="UP000295706">
    <property type="component" value="Unassembled WGS sequence"/>
</dbReference>
<reference evidence="4 5" key="1">
    <citation type="submission" date="2019-02" db="EMBL/GenBank/DDBJ databases">
        <title>Arundinibacter roseus gen. nov., sp. nov., a new member of the family Cytophagaceae.</title>
        <authorList>
            <person name="Szuroczki S."/>
            <person name="Khayer B."/>
            <person name="Sproer C."/>
            <person name="Toumi M."/>
            <person name="Szabo A."/>
            <person name="Felfoldi T."/>
            <person name="Schumann P."/>
            <person name="Toth E."/>
        </authorList>
    </citation>
    <scope>NUCLEOTIDE SEQUENCE [LARGE SCALE GENOMIC DNA]</scope>
    <source>
        <strain evidence="4 5">DMA-k-7a</strain>
    </source>
</reference>
<dbReference type="Gene3D" id="2.120.10.30">
    <property type="entry name" value="TolB, C-terminal domain"/>
    <property type="match status" value="2"/>
</dbReference>
<evidence type="ECO:0000259" key="3">
    <source>
        <dbReference type="Pfam" id="PF16472"/>
    </source>
</evidence>
<keyword evidence="5" id="KW-1185">Reference proteome</keyword>
<gene>
    <name evidence="4" type="ORF">EZE20_02175</name>
</gene>
<dbReference type="OrthoDB" id="9815657at2"/>